<dbReference type="InterPro" id="IPR035906">
    <property type="entry name" value="MetI-like_sf"/>
</dbReference>
<dbReference type="PANTHER" id="PTHR43744:SF9">
    <property type="entry name" value="POLYGALACTURONAN_RHAMNOGALACTURONAN TRANSPORT SYSTEM PERMEASE PROTEIN YTCP"/>
    <property type="match status" value="1"/>
</dbReference>
<evidence type="ECO:0000313" key="10">
    <source>
        <dbReference type="Proteomes" id="UP000093309"/>
    </source>
</evidence>
<dbReference type="PROSITE" id="PS50928">
    <property type="entry name" value="ABC_TM1"/>
    <property type="match status" value="1"/>
</dbReference>
<dbReference type="STRING" id="512399.A8709_14090"/>
<evidence type="ECO:0000256" key="3">
    <source>
        <dbReference type="ARBA" id="ARBA00022475"/>
    </source>
</evidence>
<keyword evidence="3" id="KW-1003">Cell membrane</keyword>
<comment type="subcellular location">
    <subcellularLocation>
        <location evidence="1 7">Cell membrane</location>
        <topology evidence="1 7">Multi-pass membrane protein</topology>
    </subcellularLocation>
</comment>
<feature type="transmembrane region" description="Helical" evidence="7">
    <location>
        <begin position="184"/>
        <end position="209"/>
    </location>
</feature>
<dbReference type="EMBL" id="LYPC01000014">
    <property type="protein sequence ID" value="OCT15227.1"/>
    <property type="molecule type" value="Genomic_DNA"/>
</dbReference>
<comment type="similarity">
    <text evidence="7">Belongs to the binding-protein-dependent transport system permease family.</text>
</comment>
<dbReference type="SUPFAM" id="SSF161098">
    <property type="entry name" value="MetI-like"/>
    <property type="match status" value="1"/>
</dbReference>
<dbReference type="RefSeq" id="WP_065852138.1">
    <property type="nucleotide sequence ID" value="NZ_LYPC01000014.1"/>
</dbReference>
<feature type="transmembrane region" description="Helical" evidence="7">
    <location>
        <begin position="110"/>
        <end position="130"/>
    </location>
</feature>
<accession>A0A1C1A3U0</accession>
<reference evidence="10" key="1">
    <citation type="submission" date="2016-05" db="EMBL/GenBank/DDBJ databases">
        <title>Paenibacillus oryzae. sp. nov., isolated from the rice root.</title>
        <authorList>
            <person name="Zhang J."/>
            <person name="Zhang X."/>
        </authorList>
    </citation>
    <scope>NUCLEOTIDE SEQUENCE [LARGE SCALE GENOMIC DNA]</scope>
    <source>
        <strain evidence="10">KCTC13222</strain>
    </source>
</reference>
<keyword evidence="10" id="KW-1185">Reference proteome</keyword>
<gene>
    <name evidence="9" type="ORF">A8709_14090</name>
</gene>
<dbReference type="GO" id="GO:0005886">
    <property type="term" value="C:plasma membrane"/>
    <property type="evidence" value="ECO:0007669"/>
    <property type="project" value="UniProtKB-SubCell"/>
</dbReference>
<evidence type="ECO:0000256" key="5">
    <source>
        <dbReference type="ARBA" id="ARBA00022989"/>
    </source>
</evidence>
<name>A0A1C1A3U0_9BACL</name>
<dbReference type="Gene3D" id="1.10.3720.10">
    <property type="entry name" value="MetI-like"/>
    <property type="match status" value="1"/>
</dbReference>
<dbReference type="InterPro" id="IPR000515">
    <property type="entry name" value="MetI-like"/>
</dbReference>
<evidence type="ECO:0000313" key="9">
    <source>
        <dbReference type="EMBL" id="OCT15227.1"/>
    </source>
</evidence>
<keyword evidence="6 7" id="KW-0472">Membrane</keyword>
<feature type="domain" description="ABC transmembrane type-1" evidence="8">
    <location>
        <begin position="75"/>
        <end position="281"/>
    </location>
</feature>
<feature type="transmembrane region" description="Helical" evidence="7">
    <location>
        <begin position="264"/>
        <end position="286"/>
    </location>
</feature>
<evidence type="ECO:0000259" key="8">
    <source>
        <dbReference type="PROSITE" id="PS50928"/>
    </source>
</evidence>
<evidence type="ECO:0000256" key="2">
    <source>
        <dbReference type="ARBA" id="ARBA00022448"/>
    </source>
</evidence>
<keyword evidence="5 7" id="KW-1133">Transmembrane helix</keyword>
<dbReference type="AlphaFoldDB" id="A0A1C1A3U0"/>
<evidence type="ECO:0000256" key="4">
    <source>
        <dbReference type="ARBA" id="ARBA00022692"/>
    </source>
</evidence>
<feature type="transmembrane region" description="Helical" evidence="7">
    <location>
        <begin position="74"/>
        <end position="98"/>
    </location>
</feature>
<dbReference type="OrthoDB" id="157184at2"/>
<evidence type="ECO:0000256" key="7">
    <source>
        <dbReference type="RuleBase" id="RU363032"/>
    </source>
</evidence>
<dbReference type="CDD" id="cd06261">
    <property type="entry name" value="TM_PBP2"/>
    <property type="match status" value="1"/>
</dbReference>
<keyword evidence="4 7" id="KW-0812">Transmembrane</keyword>
<dbReference type="GO" id="GO:0055085">
    <property type="term" value="P:transmembrane transport"/>
    <property type="evidence" value="ECO:0007669"/>
    <property type="project" value="InterPro"/>
</dbReference>
<feature type="transmembrane region" description="Helical" evidence="7">
    <location>
        <begin position="142"/>
        <end position="163"/>
    </location>
</feature>
<evidence type="ECO:0000256" key="6">
    <source>
        <dbReference type="ARBA" id="ARBA00023136"/>
    </source>
</evidence>
<comment type="caution">
    <text evidence="9">The sequence shown here is derived from an EMBL/GenBank/DDBJ whole genome shotgun (WGS) entry which is preliminary data.</text>
</comment>
<feature type="transmembrane region" description="Helical" evidence="7">
    <location>
        <begin position="12"/>
        <end position="38"/>
    </location>
</feature>
<protein>
    <submittedName>
        <fullName evidence="9">Sugar ABC transporter permease</fullName>
    </submittedName>
</protein>
<proteinExistence type="inferred from homology"/>
<sequence>MQTESSKVNWPGNIINVLFCILSLALIVPLILVISISFTEEKSLLAHGYHLFPQVFSTKAYEIILHAPDALLRAYGVTIFVTLVGTSIGLLFTTLTAYTMSRRDYRYRRIMTLYVFFTTLFSGGLVPFYIMISQYLHLKDTIWALIVPYLLSPFFVLVMKGFLDKLPLEIFESAKIDGANEWRIFFTMVLPLSIPALVTIGLFISFQYWNDWWLGLLFIDNQKLIPLQLLLYRIMSSIEFLSNNISSVNVDFNLADFPALSSRMAMAVLAAGPMMFIFPMFQRFFISGLTVGSIKG</sequence>
<dbReference type="Proteomes" id="UP000093309">
    <property type="component" value="Unassembled WGS sequence"/>
</dbReference>
<dbReference type="PANTHER" id="PTHR43744">
    <property type="entry name" value="ABC TRANSPORTER PERMEASE PROTEIN MG189-RELATED-RELATED"/>
    <property type="match status" value="1"/>
</dbReference>
<organism evidence="9 10">
    <name type="scientific">Paenibacillus pectinilyticus</name>
    <dbReference type="NCBI Taxonomy" id="512399"/>
    <lineage>
        <taxon>Bacteria</taxon>
        <taxon>Bacillati</taxon>
        <taxon>Bacillota</taxon>
        <taxon>Bacilli</taxon>
        <taxon>Bacillales</taxon>
        <taxon>Paenibacillaceae</taxon>
        <taxon>Paenibacillus</taxon>
    </lineage>
</organism>
<dbReference type="Pfam" id="PF00528">
    <property type="entry name" value="BPD_transp_1"/>
    <property type="match status" value="1"/>
</dbReference>
<evidence type="ECO:0000256" key="1">
    <source>
        <dbReference type="ARBA" id="ARBA00004651"/>
    </source>
</evidence>
<keyword evidence="2 7" id="KW-0813">Transport</keyword>